<dbReference type="RefSeq" id="WP_220371813.1">
    <property type="nucleotide sequence ID" value="NZ_JAEUAO010000002.1"/>
</dbReference>
<comment type="caution">
    <text evidence="1">The sequence shown here is derived from an EMBL/GenBank/DDBJ whole genome shotgun (WGS) entry which is preliminary data.</text>
</comment>
<gene>
    <name evidence="1" type="ORF">JNB71_10915</name>
</gene>
<reference evidence="1 2" key="1">
    <citation type="journal article" date="2021" name="MBio">
        <title>Poor Competitiveness of Bradyrhizobium in Pigeon Pea Root Colonization in Indian Soils.</title>
        <authorList>
            <person name="Chalasani D."/>
            <person name="Basu A."/>
            <person name="Pullabhotla S.V.S.R.N."/>
            <person name="Jorrin B."/>
            <person name="Neal A.L."/>
            <person name="Poole P.S."/>
            <person name="Podile A.R."/>
            <person name="Tkacz A."/>
        </authorList>
    </citation>
    <scope>NUCLEOTIDE SEQUENCE [LARGE SCALE GENOMIC DNA]</scope>
    <source>
        <strain evidence="1 2">HU44</strain>
    </source>
</reference>
<sequence length="94" mass="10626">MPALIFTDIEIDRAITAIGATITAIDANRYDFAFNNRSLPEEFEDDNNTLAADRDVAINEARKILNLLGAERERRRLGELRRAIEWVLPGVPTE</sequence>
<name>A0ABS7H990_9HYPH</name>
<accession>A0ABS7H990</accession>
<proteinExistence type="predicted"/>
<dbReference type="EMBL" id="JAEUAO010000002">
    <property type="protein sequence ID" value="MBW9063832.1"/>
    <property type="molecule type" value="Genomic_DNA"/>
</dbReference>
<protein>
    <submittedName>
        <fullName evidence="1">Uncharacterized protein</fullName>
    </submittedName>
</protein>
<dbReference type="Proteomes" id="UP000757604">
    <property type="component" value="Unassembled WGS sequence"/>
</dbReference>
<evidence type="ECO:0000313" key="1">
    <source>
        <dbReference type="EMBL" id="MBW9063832.1"/>
    </source>
</evidence>
<organism evidence="1 2">
    <name type="scientific">Rhizobium herbae</name>
    <dbReference type="NCBI Taxonomy" id="508661"/>
    <lineage>
        <taxon>Bacteria</taxon>
        <taxon>Pseudomonadati</taxon>
        <taxon>Pseudomonadota</taxon>
        <taxon>Alphaproteobacteria</taxon>
        <taxon>Hyphomicrobiales</taxon>
        <taxon>Rhizobiaceae</taxon>
        <taxon>Rhizobium/Agrobacterium group</taxon>
        <taxon>Rhizobium</taxon>
    </lineage>
</organism>
<keyword evidence="2" id="KW-1185">Reference proteome</keyword>
<evidence type="ECO:0000313" key="2">
    <source>
        <dbReference type="Proteomes" id="UP000757604"/>
    </source>
</evidence>